<sequence length="98" mass="10315">MTGIDVVTDGDDQCRTVVGESEAVSEAVVRLVATVDETDPLELPPLARVLDPDAVDAVFEPAPGRAGTASRTLTFSYAGYTVTVDGTESEQVCLIRES</sequence>
<dbReference type="RefSeq" id="WP_247377703.1">
    <property type="nucleotide sequence ID" value="NZ_JALLGV010000004.1"/>
</dbReference>
<reference evidence="2 3" key="1">
    <citation type="journal article" date="2019" name="Int. J. Syst. Evol. Microbiol.">
        <title>The Global Catalogue of Microorganisms (GCM) 10K type strain sequencing project: providing services to taxonomists for standard genome sequencing and annotation.</title>
        <authorList>
            <consortium name="The Broad Institute Genomics Platform"/>
            <consortium name="The Broad Institute Genome Sequencing Center for Infectious Disease"/>
            <person name="Wu L."/>
            <person name="Ma J."/>
        </authorList>
    </citation>
    <scope>NUCLEOTIDE SEQUENCE [LARGE SCALE GENOMIC DNA]</scope>
    <source>
        <strain evidence="2 3">CGMCC 1.12125</strain>
    </source>
</reference>
<dbReference type="Pfam" id="PF18545">
    <property type="entry name" value="HalOD1"/>
    <property type="match status" value="1"/>
</dbReference>
<keyword evidence="3" id="KW-1185">Reference proteome</keyword>
<dbReference type="InterPro" id="IPR040624">
    <property type="entry name" value="HalOD1"/>
</dbReference>
<evidence type="ECO:0000259" key="1">
    <source>
        <dbReference type="Pfam" id="PF18545"/>
    </source>
</evidence>
<proteinExistence type="predicted"/>
<dbReference type="Proteomes" id="UP001597119">
    <property type="component" value="Unassembled WGS sequence"/>
</dbReference>
<organism evidence="2 3">
    <name type="scientific">Halorientalis brevis</name>
    <dbReference type="NCBI Taxonomy" id="1126241"/>
    <lineage>
        <taxon>Archaea</taxon>
        <taxon>Methanobacteriati</taxon>
        <taxon>Methanobacteriota</taxon>
        <taxon>Stenosarchaea group</taxon>
        <taxon>Halobacteria</taxon>
        <taxon>Halobacteriales</taxon>
        <taxon>Haloarculaceae</taxon>
        <taxon>Halorientalis</taxon>
    </lineage>
</organism>
<gene>
    <name evidence="2" type="ORF">ACFR9U_00320</name>
</gene>
<dbReference type="EMBL" id="JBHUDJ010000001">
    <property type="protein sequence ID" value="MFD1585410.1"/>
    <property type="molecule type" value="Genomic_DNA"/>
</dbReference>
<evidence type="ECO:0000313" key="2">
    <source>
        <dbReference type="EMBL" id="MFD1585410.1"/>
    </source>
</evidence>
<evidence type="ECO:0000313" key="3">
    <source>
        <dbReference type="Proteomes" id="UP001597119"/>
    </source>
</evidence>
<dbReference type="AlphaFoldDB" id="A0ABD6C5X8"/>
<protein>
    <submittedName>
        <fullName evidence="2">HalOD1 output domain-containing protein</fullName>
    </submittedName>
</protein>
<feature type="domain" description="Halobacterial output" evidence="1">
    <location>
        <begin position="21"/>
        <end position="87"/>
    </location>
</feature>
<accession>A0ABD6C5X8</accession>
<comment type="caution">
    <text evidence="2">The sequence shown here is derived from an EMBL/GenBank/DDBJ whole genome shotgun (WGS) entry which is preliminary data.</text>
</comment>
<name>A0ABD6C5X8_9EURY</name>